<dbReference type="OrthoDB" id="8062037at2759"/>
<organism evidence="3 4">
    <name type="scientific">Danaus chrysippus</name>
    <name type="common">African queen</name>
    <dbReference type="NCBI Taxonomy" id="151541"/>
    <lineage>
        <taxon>Eukaryota</taxon>
        <taxon>Metazoa</taxon>
        <taxon>Ecdysozoa</taxon>
        <taxon>Arthropoda</taxon>
        <taxon>Hexapoda</taxon>
        <taxon>Insecta</taxon>
        <taxon>Pterygota</taxon>
        <taxon>Neoptera</taxon>
        <taxon>Endopterygota</taxon>
        <taxon>Lepidoptera</taxon>
        <taxon>Glossata</taxon>
        <taxon>Ditrysia</taxon>
        <taxon>Papilionoidea</taxon>
        <taxon>Nymphalidae</taxon>
        <taxon>Danainae</taxon>
        <taxon>Danaini</taxon>
        <taxon>Danaina</taxon>
        <taxon>Danaus</taxon>
        <taxon>Anosia</taxon>
    </lineage>
</organism>
<comment type="caution">
    <text evidence="3">The sequence shown here is derived from an EMBL/GenBank/DDBJ whole genome shotgun (WGS) entry which is preliminary data.</text>
</comment>
<name>A0A8J2VVR5_9NEOP</name>
<reference evidence="3" key="1">
    <citation type="submission" date="2021-09" db="EMBL/GenBank/DDBJ databases">
        <authorList>
            <person name="Martin H S."/>
        </authorList>
    </citation>
    <scope>NUCLEOTIDE SEQUENCE</scope>
</reference>
<dbReference type="Proteomes" id="UP000789524">
    <property type="component" value="Unassembled WGS sequence"/>
</dbReference>
<evidence type="ECO:0000313" key="3">
    <source>
        <dbReference type="EMBL" id="CAG9567814.1"/>
    </source>
</evidence>
<sequence length="383" mass="43549">MFRFYPTISNEATSEDAATLQSRLDDAQLQLRQQKASCKEHEEKITATEAEIKKNLALLKACEKKLESRDTAISALKEQLQYVKIQNNETNRLREENEALKKNLQTLNGLQKVLNATSDEVEKMLESYSDIRMVATFATALKRALCESEDKKNESRDQIQLLKQQISTEKRHVSEIQSKLLLTEEILKVTKRKYFTLKHKRKADKLDSSESVYLAVKQMKPDLDLNEAVLVPDSDTSNTSINTMVNRIENSESPYLSLKQSSLALTALQRHPTHPLPDRNLKPSELALFNSARNAVSKKPEIQKTSIFHQKEPIKIQLSSENDPNMSLLNISYDGLGGHSKHDTFPSPRQSLKSFIPKLSAKHKLKRPNPIGSRDISKMLKKS</sequence>
<gene>
    <name evidence="3" type="ORF">DCHRY22_LOCUS7935</name>
</gene>
<evidence type="ECO:0000256" key="2">
    <source>
        <dbReference type="SAM" id="MobiDB-lite"/>
    </source>
</evidence>
<accession>A0A8J2VVR5</accession>
<proteinExistence type="predicted"/>
<keyword evidence="4" id="KW-1185">Reference proteome</keyword>
<feature type="region of interest" description="Disordered" evidence="2">
    <location>
        <begin position="340"/>
        <end position="383"/>
    </location>
</feature>
<feature type="coiled-coil region" evidence="1">
    <location>
        <begin position="10"/>
        <end position="51"/>
    </location>
</feature>
<evidence type="ECO:0000313" key="4">
    <source>
        <dbReference type="Proteomes" id="UP000789524"/>
    </source>
</evidence>
<protein>
    <submittedName>
        <fullName evidence="3">(African queen) hypothetical protein</fullName>
    </submittedName>
</protein>
<keyword evidence="1" id="KW-0175">Coiled coil</keyword>
<dbReference type="EMBL" id="CAKASE010000059">
    <property type="protein sequence ID" value="CAG9567814.1"/>
    <property type="molecule type" value="Genomic_DNA"/>
</dbReference>
<evidence type="ECO:0000256" key="1">
    <source>
        <dbReference type="SAM" id="Coils"/>
    </source>
</evidence>
<dbReference type="AlphaFoldDB" id="A0A8J2VVR5"/>
<feature type="coiled-coil region" evidence="1">
    <location>
        <begin position="83"/>
        <end position="110"/>
    </location>
</feature>